<comment type="caution">
    <text evidence="1">The sequence shown here is derived from an EMBL/GenBank/DDBJ whole genome shotgun (WGS) entry which is preliminary data.</text>
</comment>
<organism evidence="1 2">
    <name type="scientific">Gossypium stocksii</name>
    <dbReference type="NCBI Taxonomy" id="47602"/>
    <lineage>
        <taxon>Eukaryota</taxon>
        <taxon>Viridiplantae</taxon>
        <taxon>Streptophyta</taxon>
        <taxon>Embryophyta</taxon>
        <taxon>Tracheophyta</taxon>
        <taxon>Spermatophyta</taxon>
        <taxon>Magnoliopsida</taxon>
        <taxon>eudicotyledons</taxon>
        <taxon>Gunneridae</taxon>
        <taxon>Pentapetalae</taxon>
        <taxon>rosids</taxon>
        <taxon>malvids</taxon>
        <taxon>Malvales</taxon>
        <taxon>Malvaceae</taxon>
        <taxon>Malvoideae</taxon>
        <taxon>Gossypium</taxon>
    </lineage>
</organism>
<sequence>MLFIVQNHWKKRKRMAFTTRCCLNMSLPTPNPQLDNSCSNTKGSQVAWPRNDKWKTGCVIGLAWMIIGLEASDVSKTSAVAEEIPTVIVLESNSRVARWSDKRMCPPWQANSLETIVPENLPRPSARRKWEGIGFSNNAPATKVTIARETKAGCFSM</sequence>
<dbReference type="PANTHER" id="PTHR37210">
    <property type="entry name" value="EXPRESSED PROTEIN"/>
    <property type="match status" value="1"/>
</dbReference>
<dbReference type="Proteomes" id="UP000828251">
    <property type="component" value="Unassembled WGS sequence"/>
</dbReference>
<gene>
    <name evidence="1" type="ORF">J1N35_023988</name>
</gene>
<dbReference type="OrthoDB" id="1892100at2759"/>
<dbReference type="AlphaFoldDB" id="A0A9D3VL13"/>
<protein>
    <submittedName>
        <fullName evidence="1">Uncharacterized protein</fullName>
    </submittedName>
</protein>
<keyword evidence="2" id="KW-1185">Reference proteome</keyword>
<dbReference type="EMBL" id="JAIQCV010000007">
    <property type="protein sequence ID" value="KAH1084227.1"/>
    <property type="molecule type" value="Genomic_DNA"/>
</dbReference>
<reference evidence="1 2" key="1">
    <citation type="journal article" date="2021" name="Plant Biotechnol. J.">
        <title>Multi-omics assisted identification of the key and species-specific regulatory components of drought-tolerant mechanisms in Gossypium stocksii.</title>
        <authorList>
            <person name="Yu D."/>
            <person name="Ke L."/>
            <person name="Zhang D."/>
            <person name="Wu Y."/>
            <person name="Sun Y."/>
            <person name="Mei J."/>
            <person name="Sun J."/>
            <person name="Sun Y."/>
        </authorList>
    </citation>
    <scope>NUCLEOTIDE SEQUENCE [LARGE SCALE GENOMIC DNA]</scope>
    <source>
        <strain evidence="2">cv. E1</strain>
        <tissue evidence="1">Leaf</tissue>
    </source>
</reference>
<evidence type="ECO:0000313" key="1">
    <source>
        <dbReference type="EMBL" id="KAH1084227.1"/>
    </source>
</evidence>
<proteinExistence type="predicted"/>
<dbReference type="InterPro" id="IPR053350">
    <property type="entry name" value="CV_Inducer"/>
</dbReference>
<name>A0A9D3VL13_9ROSI</name>
<accession>A0A9D3VL13</accession>
<evidence type="ECO:0000313" key="2">
    <source>
        <dbReference type="Proteomes" id="UP000828251"/>
    </source>
</evidence>
<dbReference type="PANTHER" id="PTHR37210:SF2">
    <property type="entry name" value="PROTEIN CHLOROPLAST VESICULATION"/>
    <property type="match status" value="1"/>
</dbReference>